<feature type="compositionally biased region" description="Polar residues" evidence="1">
    <location>
        <begin position="474"/>
        <end position="489"/>
    </location>
</feature>
<dbReference type="Proteomes" id="UP000077115">
    <property type="component" value="Unassembled WGS sequence"/>
</dbReference>
<evidence type="ECO:0000256" key="1">
    <source>
        <dbReference type="SAM" id="MobiDB-lite"/>
    </source>
</evidence>
<evidence type="ECO:0000313" key="3">
    <source>
        <dbReference type="Proteomes" id="UP000077115"/>
    </source>
</evidence>
<feature type="region of interest" description="Disordered" evidence="1">
    <location>
        <begin position="472"/>
        <end position="491"/>
    </location>
</feature>
<dbReference type="EMBL" id="DS022310">
    <property type="protein sequence ID" value="OAJ43619.1"/>
    <property type="molecule type" value="Genomic_DNA"/>
</dbReference>
<name>A0A177WU39_BATDL</name>
<accession>A0A177WU39</accession>
<reference evidence="2 3" key="1">
    <citation type="submission" date="2006-10" db="EMBL/GenBank/DDBJ databases">
        <title>The Genome Sequence of Batrachochytrium dendrobatidis JEL423.</title>
        <authorList>
            <consortium name="The Broad Institute Genome Sequencing Platform"/>
            <person name="Birren B."/>
            <person name="Lander E."/>
            <person name="Galagan J."/>
            <person name="Cuomo C."/>
            <person name="Devon K."/>
            <person name="Jaffe D."/>
            <person name="Butler J."/>
            <person name="Alvarez P."/>
            <person name="Gnerre S."/>
            <person name="Grabherr M."/>
            <person name="Kleber M."/>
            <person name="Mauceli E."/>
            <person name="Brockman W."/>
            <person name="Young S."/>
            <person name="LaButti K."/>
            <person name="Sykes S."/>
            <person name="DeCaprio D."/>
            <person name="Crawford M."/>
            <person name="Koehrsen M."/>
            <person name="Engels R."/>
            <person name="Montgomery P."/>
            <person name="Pearson M."/>
            <person name="Howarth C."/>
            <person name="Larson L."/>
            <person name="White J."/>
            <person name="O'Leary S."/>
            <person name="Kodira C."/>
            <person name="Zeng Q."/>
            <person name="Yandava C."/>
            <person name="Alvarado L."/>
            <person name="Longcore J."/>
            <person name="James T."/>
        </authorList>
    </citation>
    <scope>NUCLEOTIDE SEQUENCE [LARGE SCALE GENOMIC DNA]</scope>
    <source>
        <strain evidence="2 3">JEL423</strain>
    </source>
</reference>
<sequence>MFFNKKLAKPSVPKMPLNFGTVSHYAQPTPQFNLEPNAMKVISPFTIPPMLAPAADECALEEDDKTIVSAFLATRHSRDMPSLETLVAMEPWVAAYIVGSILSIPGMQKTLQKHYWVRVTPLQSSSINTVDTVQAQHAIQVNIFAKELLDYSLAVLRQKSDESPTVPDFIILESLVVFINHVATITYLPKRLAKKCYDILSAFEQHQARYFDSEYFSNLIQTAMYGYLQHSIDMDLSILVDQTAIDQTIDQVLTFMTPIQLEHSVERDYREVMVMANVFLEALPWDVSNARHLAILYGQRDHIKSCLDDCELREIQLAAQHMMSNCMHPADIAESGKWYRQSGARKDRDVLVAEGFEKVKAEGKIKLTGDLLANYIKLKISNIPLGLIPECCKELIIQICNKDESYKDDVWLEQAGIDAIQHVLLMNPQRYEIVRLITQLCSYILEHSTKIIVEPTALASVVKVDAPEPIEVNLPTQSEDGDQSVSTAPSDEAVKLKKAQNRWHNTWGLLLCNPSLLPSEEELSTTQFFCKTVANDALKCLLNI</sequence>
<evidence type="ECO:0000313" key="2">
    <source>
        <dbReference type="EMBL" id="OAJ43619.1"/>
    </source>
</evidence>
<gene>
    <name evidence="2" type="ORF">BDEG_26961</name>
</gene>
<proteinExistence type="predicted"/>
<dbReference type="VEuPathDB" id="FungiDB:BDEG_26961"/>
<organism evidence="2 3">
    <name type="scientific">Batrachochytrium dendrobatidis (strain JEL423)</name>
    <dbReference type="NCBI Taxonomy" id="403673"/>
    <lineage>
        <taxon>Eukaryota</taxon>
        <taxon>Fungi</taxon>
        <taxon>Fungi incertae sedis</taxon>
        <taxon>Chytridiomycota</taxon>
        <taxon>Chytridiomycota incertae sedis</taxon>
        <taxon>Chytridiomycetes</taxon>
        <taxon>Rhizophydiales</taxon>
        <taxon>Rhizophydiales incertae sedis</taxon>
        <taxon>Batrachochytrium</taxon>
    </lineage>
</organism>
<dbReference type="OrthoDB" id="2173478at2759"/>
<protein>
    <submittedName>
        <fullName evidence="2">Uncharacterized protein</fullName>
    </submittedName>
</protein>
<dbReference type="AlphaFoldDB" id="A0A177WU39"/>
<reference evidence="2 3" key="2">
    <citation type="submission" date="2016-05" db="EMBL/GenBank/DDBJ databases">
        <title>Lineage-specific infection strategies underlie the spectrum of fungal disease in amphibians.</title>
        <authorList>
            <person name="Cuomo C.A."/>
            <person name="Farrer R.A."/>
            <person name="James T."/>
            <person name="Longcore J."/>
            <person name="Birren B."/>
        </authorList>
    </citation>
    <scope>NUCLEOTIDE SEQUENCE [LARGE SCALE GENOMIC DNA]</scope>
    <source>
        <strain evidence="2 3">JEL423</strain>
    </source>
</reference>